<evidence type="ECO:0000313" key="2">
    <source>
        <dbReference type="EMBL" id="RPA80556.1"/>
    </source>
</evidence>
<sequence>MSLLRFISFHGIHWYRPSRNPRLQPGLPLKRSRQPTRRPQIFKRRSSVARTVPYSLRHPIALREMQLSYLHIILALISTSVSMVLSSIHSPELNSHLLLHIRLHMP</sequence>
<keyword evidence="1" id="KW-0812">Transmembrane</keyword>
<keyword evidence="1" id="KW-1133">Transmembrane helix</keyword>
<keyword evidence="3" id="KW-1185">Reference proteome</keyword>
<keyword evidence="1" id="KW-0472">Membrane</keyword>
<evidence type="ECO:0000256" key="1">
    <source>
        <dbReference type="SAM" id="Phobius"/>
    </source>
</evidence>
<name>A0A3N4I568_ASCIM</name>
<dbReference type="AlphaFoldDB" id="A0A3N4I568"/>
<dbReference type="EMBL" id="ML119687">
    <property type="protein sequence ID" value="RPA80556.1"/>
    <property type="molecule type" value="Genomic_DNA"/>
</dbReference>
<reference evidence="2 3" key="1">
    <citation type="journal article" date="2018" name="Nat. Ecol. Evol.">
        <title>Pezizomycetes genomes reveal the molecular basis of ectomycorrhizal truffle lifestyle.</title>
        <authorList>
            <person name="Murat C."/>
            <person name="Payen T."/>
            <person name="Noel B."/>
            <person name="Kuo A."/>
            <person name="Morin E."/>
            <person name="Chen J."/>
            <person name="Kohler A."/>
            <person name="Krizsan K."/>
            <person name="Balestrini R."/>
            <person name="Da Silva C."/>
            <person name="Montanini B."/>
            <person name="Hainaut M."/>
            <person name="Levati E."/>
            <person name="Barry K.W."/>
            <person name="Belfiori B."/>
            <person name="Cichocki N."/>
            <person name="Clum A."/>
            <person name="Dockter R.B."/>
            <person name="Fauchery L."/>
            <person name="Guy J."/>
            <person name="Iotti M."/>
            <person name="Le Tacon F."/>
            <person name="Lindquist E.A."/>
            <person name="Lipzen A."/>
            <person name="Malagnac F."/>
            <person name="Mello A."/>
            <person name="Molinier V."/>
            <person name="Miyauchi S."/>
            <person name="Poulain J."/>
            <person name="Riccioni C."/>
            <person name="Rubini A."/>
            <person name="Sitrit Y."/>
            <person name="Splivallo R."/>
            <person name="Traeger S."/>
            <person name="Wang M."/>
            <person name="Zifcakova L."/>
            <person name="Wipf D."/>
            <person name="Zambonelli A."/>
            <person name="Paolocci F."/>
            <person name="Nowrousian M."/>
            <person name="Ottonello S."/>
            <person name="Baldrian P."/>
            <person name="Spatafora J.W."/>
            <person name="Henrissat B."/>
            <person name="Nagy L.G."/>
            <person name="Aury J.M."/>
            <person name="Wincker P."/>
            <person name="Grigoriev I.V."/>
            <person name="Bonfante P."/>
            <person name="Martin F.M."/>
        </authorList>
    </citation>
    <scope>NUCLEOTIDE SEQUENCE [LARGE SCALE GENOMIC DNA]</scope>
    <source>
        <strain evidence="2 3">RN42</strain>
    </source>
</reference>
<organism evidence="2 3">
    <name type="scientific">Ascobolus immersus RN42</name>
    <dbReference type="NCBI Taxonomy" id="1160509"/>
    <lineage>
        <taxon>Eukaryota</taxon>
        <taxon>Fungi</taxon>
        <taxon>Dikarya</taxon>
        <taxon>Ascomycota</taxon>
        <taxon>Pezizomycotina</taxon>
        <taxon>Pezizomycetes</taxon>
        <taxon>Pezizales</taxon>
        <taxon>Ascobolaceae</taxon>
        <taxon>Ascobolus</taxon>
    </lineage>
</organism>
<protein>
    <submittedName>
        <fullName evidence="2">Uncharacterized protein</fullName>
    </submittedName>
</protein>
<dbReference type="Proteomes" id="UP000275078">
    <property type="component" value="Unassembled WGS sequence"/>
</dbReference>
<proteinExistence type="predicted"/>
<gene>
    <name evidence="2" type="ORF">BJ508DRAFT_128376</name>
</gene>
<evidence type="ECO:0000313" key="3">
    <source>
        <dbReference type="Proteomes" id="UP000275078"/>
    </source>
</evidence>
<accession>A0A3N4I568</accession>
<feature type="transmembrane region" description="Helical" evidence="1">
    <location>
        <begin position="67"/>
        <end position="88"/>
    </location>
</feature>